<evidence type="ECO:0000313" key="1">
    <source>
        <dbReference type="EMBL" id="SVC46872.1"/>
    </source>
</evidence>
<reference evidence="1" key="1">
    <citation type="submission" date="2018-05" db="EMBL/GenBank/DDBJ databases">
        <authorList>
            <person name="Lanie J.A."/>
            <person name="Ng W.-L."/>
            <person name="Kazmierczak K.M."/>
            <person name="Andrzejewski T.M."/>
            <person name="Davidsen T.M."/>
            <person name="Wayne K.J."/>
            <person name="Tettelin H."/>
            <person name="Glass J.I."/>
            <person name="Rusch D."/>
            <person name="Podicherti R."/>
            <person name="Tsui H.-C.T."/>
            <person name="Winkler M.E."/>
        </authorList>
    </citation>
    <scope>NUCLEOTIDE SEQUENCE</scope>
</reference>
<accession>A0A382MHH4</accession>
<proteinExistence type="predicted"/>
<dbReference type="EMBL" id="UINC01092893">
    <property type="protein sequence ID" value="SVC46872.1"/>
    <property type="molecule type" value="Genomic_DNA"/>
</dbReference>
<dbReference type="AlphaFoldDB" id="A0A382MHH4"/>
<protein>
    <submittedName>
        <fullName evidence="1">Uncharacterized protein</fullName>
    </submittedName>
</protein>
<name>A0A382MHH4_9ZZZZ</name>
<organism evidence="1">
    <name type="scientific">marine metagenome</name>
    <dbReference type="NCBI Taxonomy" id="408172"/>
    <lineage>
        <taxon>unclassified sequences</taxon>
        <taxon>metagenomes</taxon>
        <taxon>ecological metagenomes</taxon>
    </lineage>
</organism>
<sequence>MKVMDQEKKEELRSLGMDRLQKLLGESERLRKLTGEPGDTVSSGQMREWVRILRETSQILEQELERRSGDELETK</sequence>
<gene>
    <name evidence="1" type="ORF">METZ01_LOCUS299726</name>
</gene>